<evidence type="ECO:0000313" key="2">
    <source>
        <dbReference type="Proteomes" id="UP000248326"/>
    </source>
</evidence>
<gene>
    <name evidence="1" type="ORF">DES52_11864</name>
</gene>
<accession>A0A318S2Y0</accession>
<dbReference type="AlphaFoldDB" id="A0A318S2Y0"/>
<protein>
    <submittedName>
        <fullName evidence="1">Putative dithiol-disulfide oxidoreductase (DUF899 family)</fullName>
    </submittedName>
</protein>
<comment type="caution">
    <text evidence="1">The sequence shown here is derived from an EMBL/GenBank/DDBJ whole genome shotgun (WGS) entry which is preliminary data.</text>
</comment>
<evidence type="ECO:0000313" key="1">
    <source>
        <dbReference type="EMBL" id="PYE50447.1"/>
    </source>
</evidence>
<dbReference type="InterPro" id="IPR036249">
    <property type="entry name" value="Thioredoxin-like_sf"/>
</dbReference>
<dbReference type="InterPro" id="IPR010296">
    <property type="entry name" value="DUF899_thioredox"/>
</dbReference>
<dbReference type="OrthoDB" id="574359at2"/>
<keyword evidence="2" id="KW-1185">Reference proteome</keyword>
<organism evidence="1 2">
    <name type="scientific">Deinococcus yavapaiensis KR-236</name>
    <dbReference type="NCBI Taxonomy" id="694435"/>
    <lineage>
        <taxon>Bacteria</taxon>
        <taxon>Thermotogati</taxon>
        <taxon>Deinococcota</taxon>
        <taxon>Deinococci</taxon>
        <taxon>Deinococcales</taxon>
        <taxon>Deinococcaceae</taxon>
        <taxon>Deinococcus</taxon>
    </lineage>
</organism>
<dbReference type="Pfam" id="PF05988">
    <property type="entry name" value="DUF899"/>
    <property type="match status" value="1"/>
</dbReference>
<dbReference type="Proteomes" id="UP000248326">
    <property type="component" value="Unassembled WGS sequence"/>
</dbReference>
<dbReference type="SUPFAM" id="SSF52833">
    <property type="entry name" value="Thioredoxin-like"/>
    <property type="match status" value="1"/>
</dbReference>
<dbReference type="RefSeq" id="WP_110888404.1">
    <property type="nucleotide sequence ID" value="NZ_QJSX01000018.1"/>
</dbReference>
<name>A0A318S2Y0_9DEIO</name>
<dbReference type="Gene3D" id="3.40.30.10">
    <property type="entry name" value="Glutaredoxin"/>
    <property type="match status" value="1"/>
</dbReference>
<sequence length="214" mass="24352">MIDTTQARPPVVDLDTWRRARTELLTLEKVATRLTDSVAAQRRRLPMTPVPNYTFTGKDGSITLAELFEGRPQLIVHHFMFHPDWDAGCPSCTHFAENATPHRAHLKAMDANFVRVSRAPIGKLLAYARRKGWNTPWYSSYETNFNQDWGWTDPDGNEGPGLSVYLLLDGQPHLTYVTTGRGVEAMSSYFGYADLLPYGRQELWQQVPPGWPQF</sequence>
<reference evidence="1 2" key="1">
    <citation type="submission" date="2018-06" db="EMBL/GenBank/DDBJ databases">
        <title>Genomic Encyclopedia of Type Strains, Phase IV (KMG-IV): sequencing the most valuable type-strain genomes for metagenomic binning, comparative biology and taxonomic classification.</title>
        <authorList>
            <person name="Goeker M."/>
        </authorList>
    </citation>
    <scope>NUCLEOTIDE SEQUENCE [LARGE SCALE GENOMIC DNA]</scope>
    <source>
        <strain evidence="1 2">DSM 18048</strain>
    </source>
</reference>
<dbReference type="EMBL" id="QJSX01000018">
    <property type="protein sequence ID" value="PYE50447.1"/>
    <property type="molecule type" value="Genomic_DNA"/>
</dbReference>
<proteinExistence type="predicted"/>